<proteinExistence type="inferred from homology"/>
<dbReference type="GO" id="GO:0016226">
    <property type="term" value="P:iron-sulfur cluster assembly"/>
    <property type="evidence" value="ECO:0007669"/>
    <property type="project" value="InterPro"/>
</dbReference>
<organism evidence="14 15">
    <name type="scientific">Malassezia obtusa</name>
    <dbReference type="NCBI Taxonomy" id="76774"/>
    <lineage>
        <taxon>Eukaryota</taxon>
        <taxon>Fungi</taxon>
        <taxon>Dikarya</taxon>
        <taxon>Basidiomycota</taxon>
        <taxon>Ustilaginomycotina</taxon>
        <taxon>Malasseziomycetes</taxon>
        <taxon>Malasseziales</taxon>
        <taxon>Malasseziaceae</taxon>
        <taxon>Malassezia</taxon>
    </lineage>
</organism>
<evidence type="ECO:0000256" key="4">
    <source>
        <dbReference type="ARBA" id="ARBA00022434"/>
    </source>
</evidence>
<comment type="catalytic activity">
    <reaction evidence="12">
        <text>4 Fe(2+) + O2 + 4 H(+) = 4 Fe(3+) + 2 H2O</text>
        <dbReference type="Rhea" id="RHEA:11148"/>
        <dbReference type="ChEBI" id="CHEBI:15377"/>
        <dbReference type="ChEBI" id="CHEBI:15378"/>
        <dbReference type="ChEBI" id="CHEBI:15379"/>
        <dbReference type="ChEBI" id="CHEBI:29033"/>
        <dbReference type="ChEBI" id="CHEBI:29034"/>
        <dbReference type="EC" id="1.16.3.1"/>
    </reaction>
</comment>
<dbReference type="Gene3D" id="3.30.920.10">
    <property type="entry name" value="Frataxin/CyaY"/>
    <property type="match status" value="1"/>
</dbReference>
<accession>A0AAF0E3P1</accession>
<dbReference type="GO" id="GO:0005739">
    <property type="term" value="C:mitochondrion"/>
    <property type="evidence" value="ECO:0007669"/>
    <property type="project" value="UniProtKB-SubCell"/>
</dbReference>
<dbReference type="EC" id="1.16.3.1" evidence="3"/>
<evidence type="ECO:0000256" key="10">
    <source>
        <dbReference type="ARBA" id="ARBA00023065"/>
    </source>
</evidence>
<evidence type="ECO:0000313" key="14">
    <source>
        <dbReference type="EMBL" id="WFD03899.1"/>
    </source>
</evidence>
<keyword evidence="6" id="KW-0410">Iron transport</keyword>
<dbReference type="GO" id="GO:0008199">
    <property type="term" value="F:ferric iron binding"/>
    <property type="evidence" value="ECO:0007669"/>
    <property type="project" value="InterPro"/>
</dbReference>
<keyword evidence="5" id="KW-0813">Transport</keyword>
<comment type="subcellular location">
    <subcellularLocation>
        <location evidence="1">Mitochondrion</location>
    </subcellularLocation>
</comment>
<dbReference type="InterPro" id="IPR020895">
    <property type="entry name" value="Frataxin_CS"/>
</dbReference>
<reference evidence="14" key="1">
    <citation type="submission" date="2023-03" db="EMBL/GenBank/DDBJ databases">
        <title>Mating type loci evolution in Malassezia.</title>
        <authorList>
            <person name="Coelho M.A."/>
        </authorList>
    </citation>
    <scope>NUCLEOTIDE SEQUENCE</scope>
    <source>
        <strain evidence="14">CBS 7876</strain>
    </source>
</reference>
<dbReference type="AlphaFoldDB" id="A0AAF0E3P1"/>
<dbReference type="PANTHER" id="PTHR16821">
    <property type="entry name" value="FRATAXIN"/>
    <property type="match status" value="1"/>
</dbReference>
<keyword evidence="11" id="KW-0496">Mitochondrion</keyword>
<keyword evidence="9" id="KW-0408">Iron</keyword>
<dbReference type="GO" id="GO:0004322">
    <property type="term" value="F:ferroxidase activity"/>
    <property type="evidence" value="ECO:0007669"/>
    <property type="project" value="UniProtKB-EC"/>
</dbReference>
<dbReference type="Pfam" id="PF01491">
    <property type="entry name" value="Frataxin_Cyay"/>
    <property type="match status" value="1"/>
</dbReference>
<dbReference type="NCBIfam" id="TIGR03421">
    <property type="entry name" value="FeS_CyaY"/>
    <property type="match status" value="1"/>
</dbReference>
<evidence type="ECO:0000256" key="3">
    <source>
        <dbReference type="ARBA" id="ARBA00013107"/>
    </source>
</evidence>
<sequence length="186" mass="20665">MSTRRATAAALRALRAPAPLALRTARARAAAPHFHPAVLAPARAVRWSSSEPTYVAADLSAQEYNRRVDASLEELTSQLEELLETEDIDEIERTRGEGGSLTDWDVEYATGVLNLRMGTLGTYVINKQPPSRQIWLSSPSSGPKRFDYDADKDVWFTHKDGQLYLLHELLEAEFGAIFGKPLTVQL</sequence>
<dbReference type="SMART" id="SM01219">
    <property type="entry name" value="Frataxin_Cyay"/>
    <property type="match status" value="1"/>
</dbReference>
<dbReference type="GO" id="GO:0006879">
    <property type="term" value="P:intracellular iron ion homeostasis"/>
    <property type="evidence" value="ECO:0007669"/>
    <property type="project" value="UniProtKB-KW"/>
</dbReference>
<dbReference type="GO" id="GO:0051537">
    <property type="term" value="F:2 iron, 2 sulfur cluster binding"/>
    <property type="evidence" value="ECO:0007669"/>
    <property type="project" value="TreeGrafter"/>
</dbReference>
<dbReference type="InterPro" id="IPR036524">
    <property type="entry name" value="Frataxin/CyaY_sf"/>
</dbReference>
<keyword evidence="15" id="KW-1185">Reference proteome</keyword>
<keyword evidence="10" id="KW-0406">Ion transport</keyword>
<evidence type="ECO:0000256" key="2">
    <source>
        <dbReference type="ARBA" id="ARBA00008183"/>
    </source>
</evidence>
<gene>
    <name evidence="14" type="primary">YFH1</name>
    <name evidence="14" type="ORF">MOBT1_002596</name>
</gene>
<evidence type="ECO:0000313" key="15">
    <source>
        <dbReference type="Proteomes" id="UP001214603"/>
    </source>
</evidence>
<evidence type="ECO:0000256" key="1">
    <source>
        <dbReference type="ARBA" id="ARBA00004173"/>
    </source>
</evidence>
<dbReference type="EMBL" id="CP119939">
    <property type="protein sequence ID" value="WFD03899.1"/>
    <property type="molecule type" value="Genomic_DNA"/>
</dbReference>
<keyword evidence="4" id="KW-0409">Iron storage</keyword>
<dbReference type="GO" id="GO:0034986">
    <property type="term" value="F:iron chaperone activity"/>
    <property type="evidence" value="ECO:0007669"/>
    <property type="project" value="TreeGrafter"/>
</dbReference>
<evidence type="ECO:0000256" key="8">
    <source>
        <dbReference type="ARBA" id="ARBA00023002"/>
    </source>
</evidence>
<dbReference type="GO" id="GO:0008198">
    <property type="term" value="F:ferrous iron binding"/>
    <property type="evidence" value="ECO:0007669"/>
    <property type="project" value="TreeGrafter"/>
</dbReference>
<evidence type="ECO:0000256" key="7">
    <source>
        <dbReference type="ARBA" id="ARBA00022946"/>
    </source>
</evidence>
<evidence type="ECO:0000256" key="6">
    <source>
        <dbReference type="ARBA" id="ARBA00022496"/>
    </source>
</evidence>
<dbReference type="SUPFAM" id="SSF55387">
    <property type="entry name" value="Frataxin/Nqo15-like"/>
    <property type="match status" value="1"/>
</dbReference>
<evidence type="ECO:0000256" key="9">
    <source>
        <dbReference type="ARBA" id="ARBA00023004"/>
    </source>
</evidence>
<dbReference type="InterPro" id="IPR002908">
    <property type="entry name" value="Frataxin/CyaY"/>
</dbReference>
<keyword evidence="7" id="KW-0809">Transit peptide</keyword>
<evidence type="ECO:0000256" key="5">
    <source>
        <dbReference type="ARBA" id="ARBA00022448"/>
    </source>
</evidence>
<evidence type="ECO:0000256" key="11">
    <source>
        <dbReference type="ARBA" id="ARBA00023128"/>
    </source>
</evidence>
<comment type="similarity">
    <text evidence="2">Belongs to the frataxin family.</text>
</comment>
<dbReference type="Proteomes" id="UP001214603">
    <property type="component" value="Chromosome 6"/>
</dbReference>
<keyword evidence="8 14" id="KW-0560">Oxidoreductase</keyword>
<dbReference type="PROSITE" id="PS01344">
    <property type="entry name" value="FRATAXIN_1"/>
    <property type="match status" value="1"/>
</dbReference>
<keyword evidence="13" id="KW-0175">Coiled coil</keyword>
<dbReference type="NCBIfam" id="TIGR03422">
    <property type="entry name" value="mito_frataxin"/>
    <property type="match status" value="1"/>
</dbReference>
<dbReference type="PANTHER" id="PTHR16821:SF2">
    <property type="entry name" value="FRATAXIN, MITOCHONDRIAL"/>
    <property type="match status" value="1"/>
</dbReference>
<feature type="coiled-coil region" evidence="13">
    <location>
        <begin position="61"/>
        <end position="92"/>
    </location>
</feature>
<name>A0AAF0E3P1_9BASI</name>
<dbReference type="InterPro" id="IPR017789">
    <property type="entry name" value="Frataxin"/>
</dbReference>
<dbReference type="GO" id="GO:0006826">
    <property type="term" value="P:iron ion transport"/>
    <property type="evidence" value="ECO:0007669"/>
    <property type="project" value="UniProtKB-KW"/>
</dbReference>
<evidence type="ECO:0000256" key="13">
    <source>
        <dbReference type="SAM" id="Coils"/>
    </source>
</evidence>
<protein>
    <recommendedName>
        <fullName evidence="3">ferroxidase</fullName>
        <ecNumber evidence="3">1.16.3.1</ecNumber>
    </recommendedName>
</protein>
<evidence type="ECO:0000256" key="12">
    <source>
        <dbReference type="ARBA" id="ARBA00047990"/>
    </source>
</evidence>